<dbReference type="InterPro" id="IPR008250">
    <property type="entry name" value="ATPase_P-typ_transduc_dom_A_sf"/>
</dbReference>
<evidence type="ECO:0000256" key="9">
    <source>
        <dbReference type="ARBA" id="ARBA00023136"/>
    </source>
</evidence>
<dbReference type="SUPFAM" id="SSF81653">
    <property type="entry name" value="Calcium ATPase, transduction domain A"/>
    <property type="match status" value="1"/>
</dbReference>
<dbReference type="InterPro" id="IPR036163">
    <property type="entry name" value="HMA_dom_sf"/>
</dbReference>
<dbReference type="NCBIfam" id="TIGR01512">
    <property type="entry name" value="ATPase-IB2_Cd"/>
    <property type="match status" value="1"/>
</dbReference>
<evidence type="ECO:0000256" key="6">
    <source>
        <dbReference type="ARBA" id="ARBA00022840"/>
    </source>
</evidence>
<dbReference type="SFLD" id="SFLDF00027">
    <property type="entry name" value="p-type_atpase"/>
    <property type="match status" value="1"/>
</dbReference>
<dbReference type="InterPro" id="IPR023299">
    <property type="entry name" value="ATPase_P-typ_cyto_dom_N"/>
</dbReference>
<keyword evidence="5 12" id="KW-0547">Nucleotide-binding</keyword>
<comment type="caution">
    <text evidence="15">The sequence shown here is derived from an EMBL/GenBank/DDBJ whole genome shotgun (WGS) entry which is preliminary data.</text>
</comment>
<dbReference type="Pfam" id="PF00122">
    <property type="entry name" value="E1-E2_ATPase"/>
    <property type="match status" value="1"/>
</dbReference>
<feature type="transmembrane region" description="Helical" evidence="12">
    <location>
        <begin position="454"/>
        <end position="474"/>
    </location>
</feature>
<dbReference type="InterPro" id="IPR001757">
    <property type="entry name" value="P_typ_ATPase"/>
</dbReference>
<evidence type="ECO:0000256" key="10">
    <source>
        <dbReference type="ARBA" id="ARBA00039097"/>
    </source>
</evidence>
<reference evidence="15 16" key="1">
    <citation type="submission" date="2024-09" db="EMBL/GenBank/DDBJ databases">
        <title>Nodulacao em especies de Leguminosae Basais da Amazonia e Caracterizacao dos Rizobios e Bacterias Associadas aos Nodulos.</title>
        <authorList>
            <person name="Jambeiro I.C.A."/>
            <person name="Lopes I.S."/>
            <person name="Aguiar E.R.G.R."/>
            <person name="Santos A.F.J."/>
            <person name="Dos Santos J.M.F."/>
            <person name="Gross E."/>
        </authorList>
    </citation>
    <scope>NUCLEOTIDE SEQUENCE [LARGE SCALE GENOMIC DNA]</scope>
    <source>
        <strain evidence="15 16">BRUESC1165</strain>
    </source>
</reference>
<feature type="region of interest" description="Disordered" evidence="13">
    <location>
        <begin position="74"/>
        <end position="115"/>
    </location>
</feature>
<dbReference type="Gene3D" id="2.70.150.10">
    <property type="entry name" value="Calcium-transporting ATPase, cytoplasmic transduction domain A"/>
    <property type="match status" value="1"/>
</dbReference>
<comment type="similarity">
    <text evidence="2 12">Belongs to the cation transport ATPase (P-type) (TC 3.A.3) family. Type IB subfamily.</text>
</comment>
<evidence type="ECO:0000256" key="11">
    <source>
        <dbReference type="ARBA" id="ARBA00047308"/>
    </source>
</evidence>
<proteinExistence type="inferred from homology"/>
<keyword evidence="8 12" id="KW-1133">Transmembrane helix</keyword>
<protein>
    <recommendedName>
        <fullName evidence="10">P-type Zn(2+) transporter</fullName>
        <ecNumber evidence="10">7.2.2.12</ecNumber>
    </recommendedName>
</protein>
<dbReference type="SUPFAM" id="SSF56784">
    <property type="entry name" value="HAD-like"/>
    <property type="match status" value="1"/>
</dbReference>
<evidence type="ECO:0000259" key="14">
    <source>
        <dbReference type="PROSITE" id="PS50846"/>
    </source>
</evidence>
<feature type="transmembrane region" description="Helical" evidence="12">
    <location>
        <begin position="791"/>
        <end position="816"/>
    </location>
</feature>
<dbReference type="SUPFAM" id="SSF81665">
    <property type="entry name" value="Calcium ATPase, transmembrane domain M"/>
    <property type="match status" value="1"/>
</dbReference>
<dbReference type="Gene3D" id="3.30.70.100">
    <property type="match status" value="2"/>
</dbReference>
<evidence type="ECO:0000256" key="12">
    <source>
        <dbReference type="RuleBase" id="RU362081"/>
    </source>
</evidence>
<dbReference type="SUPFAM" id="SSF55008">
    <property type="entry name" value="HMA, heavy metal-associated domain"/>
    <property type="match status" value="2"/>
</dbReference>
<dbReference type="Pfam" id="PF00403">
    <property type="entry name" value="HMA"/>
    <property type="match status" value="2"/>
</dbReference>
<evidence type="ECO:0000256" key="3">
    <source>
        <dbReference type="ARBA" id="ARBA00022692"/>
    </source>
</evidence>
<sequence length="858" mass="90080">MDCGSCAATIRTAIERLPGVSGISLSVTNETLTLVLDETKTKAAEIEKRVSKLGYAPSRVQPKATALHIHAAHNRDHHDHSARGHDHHDHGHHQHNHAFQGHGHHHHSHDHGACGLDHHAAHEHAQDEVPSADAQVWKVGGMDCGSCAATIRTALERLPGVSGLKVSITNETLSLVLDETKTQITAIESQIRNLGYQPSLLRSASAPAETITPKGKEKPAPSWWQTSKAQVAATSGLLVVLAYVASVVVPQASYWVFILATVVAAAPVAKRAVMAAMAGAPFTIQMLLTIAAIGALFIGAAEEAAIVVFLFAVGEVLEGVAANKARAGIKALGALVPKTAIVEDAGQLREVSAEALRIGQIVLVRPGDRVPADGKVIDGISSVDESPITGESVPKLKEPGADIFSGSINHDAAIRVRVERTAQDNMISRIIALVEEAQEAKAPTERFIDKFSRLYMPFIVGLSALVAVAPPLLLDGDWTTWVYRGLTLLLIGCPCALVISVPAAIASSLSTAARHGLLVKGGAVMESLAKAQVVAFDKTGTLTLGRPFVTDVVPVGSTDTEVLALAGAIERESNHPLAQAVAVRAEKDGVSLVEAANVRALPGRGMEGSVGTDTVFIGAPRFAAERAAVDARLARRISDLEEQGKTVAVVVKGRVITGLLAFRDEPRDDAQKGLAELKGLGIDVLMLTGDNIRTGQAIGRTLGVNVQAEMMPSDKSETVRSIAQSRHVVMVGDGINDAPALAAAHVGVAMGSGTDVALEAADAALLRNRVTDIASLVRLSRATMANIRQNIGIALGLKAIFLVTTVTGATGLWMAIVADTGGTVLVTLNALRLLGFFGTWREKTPAEPPQLQVSLRTA</sequence>
<organism evidence="15 16">
    <name type="scientific">Microvirga arabica</name>
    <dbReference type="NCBI Taxonomy" id="1128671"/>
    <lineage>
        <taxon>Bacteria</taxon>
        <taxon>Pseudomonadati</taxon>
        <taxon>Pseudomonadota</taxon>
        <taxon>Alphaproteobacteria</taxon>
        <taxon>Hyphomicrobiales</taxon>
        <taxon>Methylobacteriaceae</taxon>
        <taxon>Microvirga</taxon>
    </lineage>
</organism>
<feature type="transmembrane region" description="Helical" evidence="12">
    <location>
        <begin position="276"/>
        <end position="298"/>
    </location>
</feature>
<comment type="catalytic activity">
    <reaction evidence="11">
        <text>Zn(2+)(in) + ATP + H2O = Zn(2+)(out) + ADP + phosphate + H(+)</text>
        <dbReference type="Rhea" id="RHEA:20621"/>
        <dbReference type="ChEBI" id="CHEBI:15377"/>
        <dbReference type="ChEBI" id="CHEBI:15378"/>
        <dbReference type="ChEBI" id="CHEBI:29105"/>
        <dbReference type="ChEBI" id="CHEBI:30616"/>
        <dbReference type="ChEBI" id="CHEBI:43474"/>
        <dbReference type="ChEBI" id="CHEBI:456216"/>
        <dbReference type="EC" id="7.2.2.12"/>
    </reaction>
</comment>
<feature type="domain" description="HMA" evidence="14">
    <location>
        <begin position="133"/>
        <end position="199"/>
    </location>
</feature>
<feature type="transmembrane region" description="Helical" evidence="12">
    <location>
        <begin position="486"/>
        <end position="506"/>
    </location>
</feature>
<dbReference type="Gene3D" id="3.40.50.1000">
    <property type="entry name" value="HAD superfamily/HAD-like"/>
    <property type="match status" value="1"/>
</dbReference>
<dbReference type="PANTHER" id="PTHR48085">
    <property type="entry name" value="CADMIUM/ZINC-TRANSPORTING ATPASE HMA2-RELATED"/>
    <property type="match status" value="1"/>
</dbReference>
<dbReference type="PROSITE" id="PS00154">
    <property type="entry name" value="ATPASE_E1_E2"/>
    <property type="match status" value="1"/>
</dbReference>
<dbReference type="CDD" id="cd00371">
    <property type="entry name" value="HMA"/>
    <property type="match status" value="2"/>
</dbReference>
<name>A0ABV6Y7X0_9HYPH</name>
<feature type="compositionally biased region" description="Basic residues" evidence="13">
    <location>
        <begin position="90"/>
        <end position="109"/>
    </location>
</feature>
<evidence type="ECO:0000256" key="7">
    <source>
        <dbReference type="ARBA" id="ARBA00022967"/>
    </source>
</evidence>
<dbReference type="InterPro" id="IPR044492">
    <property type="entry name" value="P_typ_ATPase_HD_dom"/>
</dbReference>
<keyword evidence="7" id="KW-1278">Translocase</keyword>
<dbReference type="PANTHER" id="PTHR48085:SF5">
    <property type="entry name" value="CADMIUM_ZINC-TRANSPORTING ATPASE HMA4-RELATED"/>
    <property type="match status" value="1"/>
</dbReference>
<feature type="compositionally biased region" description="Basic and acidic residues" evidence="13">
    <location>
        <begin position="74"/>
        <end position="89"/>
    </location>
</feature>
<dbReference type="InterPro" id="IPR023298">
    <property type="entry name" value="ATPase_P-typ_TM_dom_sf"/>
</dbReference>
<keyword evidence="3 12" id="KW-0812">Transmembrane</keyword>
<evidence type="ECO:0000313" key="16">
    <source>
        <dbReference type="Proteomes" id="UP001593940"/>
    </source>
</evidence>
<dbReference type="Proteomes" id="UP001593940">
    <property type="component" value="Unassembled WGS sequence"/>
</dbReference>
<keyword evidence="6 12" id="KW-0067">ATP-binding</keyword>
<dbReference type="EMBL" id="JBHOMY010000026">
    <property type="protein sequence ID" value="MFC1457127.1"/>
    <property type="molecule type" value="Genomic_DNA"/>
</dbReference>
<dbReference type="InterPro" id="IPR027256">
    <property type="entry name" value="P-typ_ATPase_IB"/>
</dbReference>
<dbReference type="InterPro" id="IPR018303">
    <property type="entry name" value="ATPase_P-typ_P_site"/>
</dbReference>
<gene>
    <name evidence="15" type="ORF">ACETIH_10425</name>
</gene>
<comment type="subcellular location">
    <subcellularLocation>
        <location evidence="12">Cell membrane</location>
    </subcellularLocation>
    <subcellularLocation>
        <location evidence="1">Membrane</location>
        <topology evidence="1">Multi-pass membrane protein</topology>
    </subcellularLocation>
</comment>
<evidence type="ECO:0000256" key="5">
    <source>
        <dbReference type="ARBA" id="ARBA00022741"/>
    </source>
</evidence>
<dbReference type="InterPro" id="IPR036412">
    <property type="entry name" value="HAD-like_sf"/>
</dbReference>
<evidence type="ECO:0000313" key="15">
    <source>
        <dbReference type="EMBL" id="MFC1457127.1"/>
    </source>
</evidence>
<dbReference type="PROSITE" id="PS01229">
    <property type="entry name" value="COF_2"/>
    <property type="match status" value="1"/>
</dbReference>
<dbReference type="NCBIfam" id="TIGR01494">
    <property type="entry name" value="ATPase_P-type"/>
    <property type="match status" value="1"/>
</dbReference>
<dbReference type="SFLD" id="SFLDS00003">
    <property type="entry name" value="Haloacid_Dehalogenase"/>
    <property type="match status" value="1"/>
</dbReference>
<dbReference type="InterPro" id="IPR023214">
    <property type="entry name" value="HAD_sf"/>
</dbReference>
<keyword evidence="16" id="KW-1185">Reference proteome</keyword>
<dbReference type="EC" id="7.2.2.12" evidence="10"/>
<evidence type="ECO:0000256" key="1">
    <source>
        <dbReference type="ARBA" id="ARBA00004141"/>
    </source>
</evidence>
<keyword evidence="4 12" id="KW-0479">Metal-binding</keyword>
<dbReference type="PRINTS" id="PR00941">
    <property type="entry name" value="CDATPASE"/>
</dbReference>
<keyword evidence="9 12" id="KW-0472">Membrane</keyword>
<keyword evidence="12" id="KW-1003">Cell membrane</keyword>
<dbReference type="SFLD" id="SFLDG00002">
    <property type="entry name" value="C1.7:_P-type_atpase_like"/>
    <property type="match status" value="1"/>
</dbReference>
<dbReference type="InterPro" id="IPR006121">
    <property type="entry name" value="HMA_dom"/>
</dbReference>
<evidence type="ECO:0000256" key="13">
    <source>
        <dbReference type="SAM" id="MobiDB-lite"/>
    </source>
</evidence>
<dbReference type="Gene3D" id="3.40.1110.10">
    <property type="entry name" value="Calcium-transporting ATPase, cytoplasmic domain N"/>
    <property type="match status" value="1"/>
</dbReference>
<evidence type="ECO:0000256" key="2">
    <source>
        <dbReference type="ARBA" id="ARBA00006024"/>
    </source>
</evidence>
<dbReference type="InterPro" id="IPR051014">
    <property type="entry name" value="Cation_Transport_ATPase_IB"/>
</dbReference>
<feature type="domain" description="HMA" evidence="14">
    <location>
        <begin position="1"/>
        <end position="58"/>
    </location>
</feature>
<accession>A0ABV6Y7X0</accession>
<evidence type="ECO:0000256" key="4">
    <source>
        <dbReference type="ARBA" id="ARBA00022723"/>
    </source>
</evidence>
<dbReference type="PRINTS" id="PR00119">
    <property type="entry name" value="CATATPASE"/>
</dbReference>
<evidence type="ECO:0000256" key="8">
    <source>
        <dbReference type="ARBA" id="ARBA00022989"/>
    </source>
</evidence>
<dbReference type="PROSITE" id="PS50846">
    <property type="entry name" value="HMA_2"/>
    <property type="match status" value="2"/>
</dbReference>
<dbReference type="RefSeq" id="WP_377029691.1">
    <property type="nucleotide sequence ID" value="NZ_JBHOMY010000026.1"/>
</dbReference>
<dbReference type="Pfam" id="PF00702">
    <property type="entry name" value="Hydrolase"/>
    <property type="match status" value="1"/>
</dbReference>
<dbReference type="NCBIfam" id="TIGR01525">
    <property type="entry name" value="ATPase-IB_hvy"/>
    <property type="match status" value="1"/>
</dbReference>
<dbReference type="InterPro" id="IPR059000">
    <property type="entry name" value="ATPase_P-type_domA"/>
</dbReference>